<evidence type="ECO:0000256" key="4">
    <source>
        <dbReference type="ARBA" id="ARBA00022741"/>
    </source>
</evidence>
<dbReference type="Pfam" id="PF01171">
    <property type="entry name" value="ATP_bind_3"/>
    <property type="match status" value="1"/>
</dbReference>
<dbReference type="InterPro" id="IPR011990">
    <property type="entry name" value="TPR-like_helical_dom_sf"/>
</dbReference>
<dbReference type="NCBIfam" id="TIGR02432">
    <property type="entry name" value="lysidine_TilS_N"/>
    <property type="match status" value="1"/>
</dbReference>
<dbReference type="InterPro" id="IPR014729">
    <property type="entry name" value="Rossmann-like_a/b/a_fold"/>
</dbReference>
<feature type="domain" description="tRNA(Ile)-lysidine/2-thiocytidine synthase N-terminal" evidence="7">
    <location>
        <begin position="186"/>
        <end position="361"/>
    </location>
</feature>
<proteinExistence type="inferred from homology"/>
<evidence type="ECO:0000256" key="6">
    <source>
        <dbReference type="ARBA" id="ARBA00048539"/>
    </source>
</evidence>
<keyword evidence="3" id="KW-0819">tRNA processing</keyword>
<dbReference type="GO" id="GO:0005524">
    <property type="term" value="F:ATP binding"/>
    <property type="evidence" value="ECO:0007669"/>
    <property type="project" value="UniProtKB-KW"/>
</dbReference>
<dbReference type="PANTHER" id="PTHR43033">
    <property type="entry name" value="TRNA(ILE)-LYSIDINE SYNTHASE-RELATED"/>
    <property type="match status" value="1"/>
</dbReference>
<dbReference type="GO" id="GO:0008033">
    <property type="term" value="P:tRNA processing"/>
    <property type="evidence" value="ECO:0007669"/>
    <property type="project" value="UniProtKB-KW"/>
</dbReference>
<dbReference type="Gene3D" id="3.40.50.620">
    <property type="entry name" value="HUPs"/>
    <property type="match status" value="1"/>
</dbReference>
<evidence type="ECO:0000256" key="1">
    <source>
        <dbReference type="ARBA" id="ARBA00013267"/>
    </source>
</evidence>
<dbReference type="InterPro" id="IPR011063">
    <property type="entry name" value="TilS/TtcA_N"/>
</dbReference>
<evidence type="ECO:0000256" key="3">
    <source>
        <dbReference type="ARBA" id="ARBA00022694"/>
    </source>
</evidence>
<evidence type="ECO:0000256" key="2">
    <source>
        <dbReference type="ARBA" id="ARBA00022598"/>
    </source>
</evidence>
<accession>A0A6C0EN92</accession>
<evidence type="ECO:0000259" key="7">
    <source>
        <dbReference type="Pfam" id="PF01171"/>
    </source>
</evidence>
<protein>
    <recommendedName>
        <fullName evidence="1">tRNA(Ile)-lysidine synthetase</fullName>
        <ecNumber evidence="1">6.3.4.19</ecNumber>
    </recommendedName>
</protein>
<evidence type="ECO:0000256" key="5">
    <source>
        <dbReference type="ARBA" id="ARBA00022840"/>
    </source>
</evidence>
<keyword evidence="5" id="KW-0067">ATP-binding</keyword>
<dbReference type="CDD" id="cd01992">
    <property type="entry name" value="TilS_N"/>
    <property type="match status" value="1"/>
</dbReference>
<dbReference type="InterPro" id="IPR012795">
    <property type="entry name" value="tRNA_Ile_lys_synt_N"/>
</dbReference>
<dbReference type="GO" id="GO:0032267">
    <property type="term" value="F:tRNA(Ile)-lysidine synthase activity"/>
    <property type="evidence" value="ECO:0007669"/>
    <property type="project" value="UniProtKB-EC"/>
</dbReference>
<sequence length="496" mass="59846">MNNFYDDWISRNEYWFCQNDENDKYLSETYGDLINDYSYDIQLKPILGILIYDQLTRHYYRKEYNNHILIYFNKKALEIADKHKTELFIKNLNINDWSFYMLVYRHSNIRENLLFVMNECWKLTSSIPKNFIKATYTRANFNEELDYYNYPVDFDRNILDNNPLNEIEKQQLYKIGKFEKINTNLIIISLSGGVDSVVCLYNIHHYYKENENIKIVAIHINYNNRQEVEEEVKFLRCLCFHLDIDLYVRKINEINRHKCMINDLRDIYEAYTKKVRFNSYKKLQDGYKRSVVIMGHNKDDCLENILTNIAYNNKYENLIGIEYETIIDNITFIRPLIDIFKNDIYKFANKHNLPYLKNSTPNWCQRGKIRNEVLPILEKWDNRIIDGLFNISSILKNYNGILNKSIENFKITEIGDIETLNLSELYWKYGIHKLFNLYISNKSLKSLIERLELWKNKYHNIDINKKTTIIINKNINMIIIKCINNNYEYILTKNDI</sequence>
<name>A0A6C0EN92_9ZZZZ</name>
<reference evidence="8" key="1">
    <citation type="journal article" date="2020" name="Nature">
        <title>Giant virus diversity and host interactions through global metagenomics.</title>
        <authorList>
            <person name="Schulz F."/>
            <person name="Roux S."/>
            <person name="Paez-Espino D."/>
            <person name="Jungbluth S."/>
            <person name="Walsh D.A."/>
            <person name="Denef V.J."/>
            <person name="McMahon K.D."/>
            <person name="Konstantinidis K.T."/>
            <person name="Eloe-Fadrosh E.A."/>
            <person name="Kyrpides N.C."/>
            <person name="Woyke T."/>
        </authorList>
    </citation>
    <scope>NUCLEOTIDE SEQUENCE</scope>
    <source>
        <strain evidence="8">GVMAG-M-3300009151-35</strain>
    </source>
</reference>
<dbReference type="EMBL" id="MN738902">
    <property type="protein sequence ID" value="QHT30468.1"/>
    <property type="molecule type" value="Genomic_DNA"/>
</dbReference>
<dbReference type="SUPFAM" id="SSF48452">
    <property type="entry name" value="TPR-like"/>
    <property type="match status" value="1"/>
</dbReference>
<organism evidence="8">
    <name type="scientific">viral metagenome</name>
    <dbReference type="NCBI Taxonomy" id="1070528"/>
    <lineage>
        <taxon>unclassified sequences</taxon>
        <taxon>metagenomes</taxon>
        <taxon>organismal metagenomes</taxon>
    </lineage>
</organism>
<evidence type="ECO:0000313" key="8">
    <source>
        <dbReference type="EMBL" id="QHT30468.1"/>
    </source>
</evidence>
<keyword evidence="2" id="KW-0436">Ligase</keyword>
<keyword evidence="4" id="KW-0547">Nucleotide-binding</keyword>
<dbReference type="AlphaFoldDB" id="A0A6C0EN92"/>
<dbReference type="InterPro" id="IPR012094">
    <property type="entry name" value="tRNA_Ile_lys_synt"/>
</dbReference>
<comment type="catalytic activity">
    <reaction evidence="6">
        <text>cytidine(34) in tRNA(Ile2) + L-lysine + ATP = lysidine(34) in tRNA(Ile2) + AMP + diphosphate + H(+)</text>
        <dbReference type="Rhea" id="RHEA:43744"/>
        <dbReference type="Rhea" id="RHEA-COMP:10625"/>
        <dbReference type="Rhea" id="RHEA-COMP:10670"/>
        <dbReference type="ChEBI" id="CHEBI:15378"/>
        <dbReference type="ChEBI" id="CHEBI:30616"/>
        <dbReference type="ChEBI" id="CHEBI:32551"/>
        <dbReference type="ChEBI" id="CHEBI:33019"/>
        <dbReference type="ChEBI" id="CHEBI:82748"/>
        <dbReference type="ChEBI" id="CHEBI:83665"/>
        <dbReference type="ChEBI" id="CHEBI:456215"/>
        <dbReference type="EC" id="6.3.4.19"/>
    </reaction>
</comment>
<dbReference type="EC" id="6.3.4.19" evidence="1"/>
<dbReference type="PANTHER" id="PTHR43033:SF3">
    <property type="entry name" value="TRNA(ILE)-LYSIDINE SYNTHETASE"/>
    <property type="match status" value="1"/>
</dbReference>
<dbReference type="HAMAP" id="MF_01161">
    <property type="entry name" value="tRNA_Ile_lys_synt"/>
    <property type="match status" value="1"/>
</dbReference>
<dbReference type="SUPFAM" id="SSF52402">
    <property type="entry name" value="Adenine nucleotide alpha hydrolases-like"/>
    <property type="match status" value="1"/>
</dbReference>